<dbReference type="PANTHER" id="PTHR43065">
    <property type="entry name" value="SENSOR HISTIDINE KINASE"/>
    <property type="match status" value="1"/>
</dbReference>
<evidence type="ECO:0000256" key="8">
    <source>
        <dbReference type="ARBA" id="ARBA00023012"/>
    </source>
</evidence>
<gene>
    <name evidence="11" type="ORF">GQN54_03050</name>
</gene>
<dbReference type="Pfam" id="PF02518">
    <property type="entry name" value="HATPase_c"/>
    <property type="match status" value="1"/>
</dbReference>
<evidence type="ECO:0000256" key="1">
    <source>
        <dbReference type="ARBA" id="ARBA00000085"/>
    </source>
</evidence>
<evidence type="ECO:0000256" key="7">
    <source>
        <dbReference type="ARBA" id="ARBA00022840"/>
    </source>
</evidence>
<dbReference type="SMART" id="SM00387">
    <property type="entry name" value="HATPase_c"/>
    <property type="match status" value="1"/>
</dbReference>
<dbReference type="InterPro" id="IPR004358">
    <property type="entry name" value="Sig_transdc_His_kin-like_C"/>
</dbReference>
<dbReference type="Proteomes" id="UP000470771">
    <property type="component" value="Unassembled WGS sequence"/>
</dbReference>
<keyword evidence="7" id="KW-0067">ATP-binding</keyword>
<evidence type="ECO:0000256" key="2">
    <source>
        <dbReference type="ARBA" id="ARBA00012438"/>
    </source>
</evidence>
<dbReference type="GO" id="GO:0000155">
    <property type="term" value="F:phosphorelay sensor kinase activity"/>
    <property type="evidence" value="ECO:0007669"/>
    <property type="project" value="InterPro"/>
</dbReference>
<name>A0A6N9NEM5_9FLAO</name>
<dbReference type="PANTHER" id="PTHR43065:SF10">
    <property type="entry name" value="PEROXIDE STRESS-ACTIVATED HISTIDINE KINASE MAK3"/>
    <property type="match status" value="1"/>
</dbReference>
<proteinExistence type="predicted"/>
<sequence>MNIYSKKQRWKFGLAIVAALIILVSLWYTNVLVNKIAAEEKLKVKSWAEAIVKKAELVNYTNTLFNTISEEERKRVEIWAEANRRVVTSGVQDDLSFYTQILFSNTTIPIILTDKKGKIVSHRNFPESISKDTALLRAELKRLQEQNTPIEIAYYKTEKNFLYYKESNIFSELRKVLQNQIEALNNDIIINSASVPVIYTDSSHSDVIAFGNIDTNKTKDTAYIAQQIFEMEAQNKPIQIDIGNGDINYIYYADSPLLKQLKIYPFIQFGIIALFLIIAYYLFSTARNVEQNQVWVGMAKETAHQLGTPLSSLLAWLEVLKMKNVDAKTIEEMGNDVQRLETITERFSKIGSVPSLQQEDINKVIQHSLDYFRARISQKVQFTYQTSDADEVIASVNIPLFEWVLENIIKNAVDAMEGDGKIDIQVIDQTQYVYIDITDNGKGMPKSKKKTIFEPGFTTKKRGWGLGLSLTKRIVENYHAGKIFVKSTEIDKGTTFRIVLNKLTDQNGRNLHSRSFL</sequence>
<evidence type="ECO:0000256" key="4">
    <source>
        <dbReference type="ARBA" id="ARBA00022679"/>
    </source>
</evidence>
<dbReference type="EMBL" id="WWNE01000004">
    <property type="protein sequence ID" value="NBG65078.1"/>
    <property type="molecule type" value="Genomic_DNA"/>
</dbReference>
<evidence type="ECO:0000313" key="12">
    <source>
        <dbReference type="Proteomes" id="UP000470771"/>
    </source>
</evidence>
<accession>A0A6N9NEM5</accession>
<evidence type="ECO:0000256" key="6">
    <source>
        <dbReference type="ARBA" id="ARBA00022777"/>
    </source>
</evidence>
<evidence type="ECO:0000259" key="10">
    <source>
        <dbReference type="PROSITE" id="PS50109"/>
    </source>
</evidence>
<keyword evidence="6" id="KW-0418">Kinase</keyword>
<dbReference type="EC" id="2.7.13.3" evidence="2"/>
<keyword evidence="4" id="KW-0808">Transferase</keyword>
<organism evidence="11 12">
    <name type="scientific">Acidiluteibacter ferrifornacis</name>
    <dbReference type="NCBI Taxonomy" id="2692424"/>
    <lineage>
        <taxon>Bacteria</taxon>
        <taxon>Pseudomonadati</taxon>
        <taxon>Bacteroidota</taxon>
        <taxon>Flavobacteriia</taxon>
        <taxon>Flavobacteriales</taxon>
        <taxon>Cryomorphaceae</taxon>
        <taxon>Acidiluteibacter</taxon>
    </lineage>
</organism>
<keyword evidence="8" id="KW-0902">Two-component regulatory system</keyword>
<dbReference type="Gene3D" id="3.30.565.10">
    <property type="entry name" value="Histidine kinase-like ATPase, C-terminal domain"/>
    <property type="match status" value="1"/>
</dbReference>
<keyword evidence="9" id="KW-0472">Membrane</keyword>
<evidence type="ECO:0000313" key="11">
    <source>
        <dbReference type="EMBL" id="NBG65078.1"/>
    </source>
</evidence>
<evidence type="ECO:0000256" key="5">
    <source>
        <dbReference type="ARBA" id="ARBA00022741"/>
    </source>
</evidence>
<dbReference type="InterPro" id="IPR003661">
    <property type="entry name" value="HisK_dim/P_dom"/>
</dbReference>
<reference evidence="11 12" key="1">
    <citation type="submission" date="2019-12" db="EMBL/GenBank/DDBJ databases">
        <authorList>
            <person name="Zhao J."/>
        </authorList>
    </citation>
    <scope>NUCLEOTIDE SEQUENCE [LARGE SCALE GENOMIC DNA]</scope>
    <source>
        <strain evidence="11 12">S-15</strain>
    </source>
</reference>
<keyword evidence="3" id="KW-0597">Phosphoprotein</keyword>
<dbReference type="RefSeq" id="WP_160631873.1">
    <property type="nucleotide sequence ID" value="NZ_WWNE01000004.1"/>
</dbReference>
<feature type="transmembrane region" description="Helical" evidence="9">
    <location>
        <begin position="12"/>
        <end position="33"/>
    </location>
</feature>
<dbReference type="AlphaFoldDB" id="A0A6N9NEM5"/>
<keyword evidence="9" id="KW-1133">Transmembrane helix</keyword>
<dbReference type="PRINTS" id="PR00344">
    <property type="entry name" value="BCTRLSENSOR"/>
</dbReference>
<dbReference type="CDD" id="cd00082">
    <property type="entry name" value="HisKA"/>
    <property type="match status" value="1"/>
</dbReference>
<keyword evidence="12" id="KW-1185">Reference proteome</keyword>
<keyword evidence="9" id="KW-0812">Transmembrane</keyword>
<dbReference type="InterPro" id="IPR036890">
    <property type="entry name" value="HATPase_C_sf"/>
</dbReference>
<keyword evidence="5" id="KW-0547">Nucleotide-binding</keyword>
<dbReference type="SUPFAM" id="SSF55874">
    <property type="entry name" value="ATPase domain of HSP90 chaperone/DNA topoisomerase II/histidine kinase"/>
    <property type="match status" value="1"/>
</dbReference>
<evidence type="ECO:0000256" key="9">
    <source>
        <dbReference type="SAM" id="Phobius"/>
    </source>
</evidence>
<dbReference type="GO" id="GO:0005524">
    <property type="term" value="F:ATP binding"/>
    <property type="evidence" value="ECO:0007669"/>
    <property type="project" value="UniProtKB-KW"/>
</dbReference>
<feature type="domain" description="Histidine kinase" evidence="10">
    <location>
        <begin position="301"/>
        <end position="504"/>
    </location>
</feature>
<evidence type="ECO:0000256" key="3">
    <source>
        <dbReference type="ARBA" id="ARBA00022553"/>
    </source>
</evidence>
<protein>
    <recommendedName>
        <fullName evidence="2">histidine kinase</fullName>
        <ecNumber evidence="2">2.7.13.3</ecNumber>
    </recommendedName>
</protein>
<dbReference type="InterPro" id="IPR005467">
    <property type="entry name" value="His_kinase_dom"/>
</dbReference>
<dbReference type="PROSITE" id="PS50109">
    <property type="entry name" value="HIS_KIN"/>
    <property type="match status" value="1"/>
</dbReference>
<comment type="caution">
    <text evidence="11">The sequence shown here is derived from an EMBL/GenBank/DDBJ whole genome shotgun (WGS) entry which is preliminary data.</text>
</comment>
<comment type="catalytic activity">
    <reaction evidence="1">
        <text>ATP + protein L-histidine = ADP + protein N-phospho-L-histidine.</text>
        <dbReference type="EC" id="2.7.13.3"/>
    </reaction>
</comment>
<feature type="transmembrane region" description="Helical" evidence="9">
    <location>
        <begin position="263"/>
        <end position="283"/>
    </location>
</feature>
<dbReference type="InterPro" id="IPR003594">
    <property type="entry name" value="HATPase_dom"/>
</dbReference>
<dbReference type="CDD" id="cd00075">
    <property type="entry name" value="HATPase"/>
    <property type="match status" value="1"/>
</dbReference>